<sequence length="213" mass="24353">MDDQKKLTRAEQKARRPVQILDAAFEEFVERGYVATRVEDIASRVGVTKGTIYVYFETKEQLFEAMIRHISAPFEDLLSSVNELKGTATERLQKQIEQIYDLIINDRKLRELMRFVIAEGSRFPQIVDRHHDAFIYPLEQQMASLIEDGVKCGEFRAAPAAFADVVIAPAIAFLVFKLTFEDRRILDRDTYLKAHVDLILHGLCEPAFASGCL</sequence>
<dbReference type="Gene3D" id="1.10.357.10">
    <property type="entry name" value="Tetracycline Repressor, domain 2"/>
    <property type="match status" value="1"/>
</dbReference>
<dbReference type="AlphaFoldDB" id="A0A1C3W8S1"/>
<dbReference type="InterPro" id="IPR036271">
    <property type="entry name" value="Tet_transcr_reg_TetR-rel_C_sf"/>
</dbReference>
<feature type="domain" description="HTH tetR-type" evidence="5">
    <location>
        <begin position="14"/>
        <end position="74"/>
    </location>
</feature>
<evidence type="ECO:0000256" key="1">
    <source>
        <dbReference type="ARBA" id="ARBA00023015"/>
    </source>
</evidence>
<gene>
    <name evidence="6" type="ORF">GA0061102_102496</name>
</gene>
<dbReference type="FunFam" id="1.10.10.60:FF:000141">
    <property type="entry name" value="TetR family transcriptional regulator"/>
    <property type="match status" value="1"/>
</dbReference>
<dbReference type="InterPro" id="IPR009057">
    <property type="entry name" value="Homeodomain-like_sf"/>
</dbReference>
<dbReference type="InterPro" id="IPR001647">
    <property type="entry name" value="HTH_TetR"/>
</dbReference>
<dbReference type="OrthoDB" id="7185252at2"/>
<keyword evidence="3" id="KW-0804">Transcription</keyword>
<dbReference type="STRING" id="411945.GA0061102_102496"/>
<dbReference type="PANTHER" id="PTHR30055">
    <property type="entry name" value="HTH-TYPE TRANSCRIPTIONAL REGULATOR RUTR"/>
    <property type="match status" value="1"/>
</dbReference>
<name>A0A1C3W8S1_9HYPH</name>
<dbReference type="PROSITE" id="PS50977">
    <property type="entry name" value="HTH_TETR_2"/>
    <property type="match status" value="1"/>
</dbReference>
<evidence type="ECO:0000256" key="2">
    <source>
        <dbReference type="ARBA" id="ARBA00023125"/>
    </source>
</evidence>
<dbReference type="PRINTS" id="PR00455">
    <property type="entry name" value="HTHTETR"/>
</dbReference>
<dbReference type="Gene3D" id="1.10.10.60">
    <property type="entry name" value="Homeodomain-like"/>
    <property type="match status" value="1"/>
</dbReference>
<dbReference type="Proteomes" id="UP000199435">
    <property type="component" value="Unassembled WGS sequence"/>
</dbReference>
<evidence type="ECO:0000256" key="4">
    <source>
        <dbReference type="PROSITE-ProRule" id="PRU00335"/>
    </source>
</evidence>
<dbReference type="GO" id="GO:0003700">
    <property type="term" value="F:DNA-binding transcription factor activity"/>
    <property type="evidence" value="ECO:0007669"/>
    <property type="project" value="TreeGrafter"/>
</dbReference>
<dbReference type="InterPro" id="IPR039536">
    <property type="entry name" value="TetR_C_Proteobacteria"/>
</dbReference>
<dbReference type="Pfam" id="PF14246">
    <property type="entry name" value="TetR_C_7"/>
    <property type="match status" value="1"/>
</dbReference>
<keyword evidence="2 4" id="KW-0238">DNA-binding</keyword>
<feature type="DNA-binding region" description="H-T-H motif" evidence="4">
    <location>
        <begin position="37"/>
        <end position="56"/>
    </location>
</feature>
<protein>
    <submittedName>
        <fullName evidence="6">Transcriptional regulator, TetR family</fullName>
    </submittedName>
</protein>
<accession>A0A1C3W8S1</accession>
<dbReference type="Pfam" id="PF00440">
    <property type="entry name" value="TetR_N"/>
    <property type="match status" value="1"/>
</dbReference>
<dbReference type="SUPFAM" id="SSF46689">
    <property type="entry name" value="Homeodomain-like"/>
    <property type="match status" value="1"/>
</dbReference>
<dbReference type="InterPro" id="IPR050109">
    <property type="entry name" value="HTH-type_TetR-like_transc_reg"/>
</dbReference>
<dbReference type="EMBL" id="FMAH01000024">
    <property type="protein sequence ID" value="SCB36301.1"/>
    <property type="molecule type" value="Genomic_DNA"/>
</dbReference>
<organism evidence="6 7">
    <name type="scientific">Rhizobium miluonense</name>
    <dbReference type="NCBI Taxonomy" id="411945"/>
    <lineage>
        <taxon>Bacteria</taxon>
        <taxon>Pseudomonadati</taxon>
        <taxon>Pseudomonadota</taxon>
        <taxon>Alphaproteobacteria</taxon>
        <taxon>Hyphomicrobiales</taxon>
        <taxon>Rhizobiaceae</taxon>
        <taxon>Rhizobium/Agrobacterium group</taxon>
        <taxon>Rhizobium</taxon>
    </lineage>
</organism>
<keyword evidence="7" id="KW-1185">Reference proteome</keyword>
<evidence type="ECO:0000313" key="6">
    <source>
        <dbReference type="EMBL" id="SCB36301.1"/>
    </source>
</evidence>
<dbReference type="RefSeq" id="WP_092852181.1">
    <property type="nucleotide sequence ID" value="NZ_FMAH01000024.1"/>
</dbReference>
<evidence type="ECO:0000256" key="3">
    <source>
        <dbReference type="ARBA" id="ARBA00023163"/>
    </source>
</evidence>
<proteinExistence type="predicted"/>
<dbReference type="GO" id="GO:0000976">
    <property type="term" value="F:transcription cis-regulatory region binding"/>
    <property type="evidence" value="ECO:0007669"/>
    <property type="project" value="TreeGrafter"/>
</dbReference>
<evidence type="ECO:0000259" key="5">
    <source>
        <dbReference type="PROSITE" id="PS50977"/>
    </source>
</evidence>
<dbReference type="PANTHER" id="PTHR30055:SF223">
    <property type="entry name" value="HTH-TYPE TRANSCRIPTIONAL REGULATOR UIDR"/>
    <property type="match status" value="1"/>
</dbReference>
<dbReference type="SUPFAM" id="SSF48498">
    <property type="entry name" value="Tetracyclin repressor-like, C-terminal domain"/>
    <property type="match status" value="1"/>
</dbReference>
<keyword evidence="1" id="KW-0805">Transcription regulation</keyword>
<reference evidence="7" key="1">
    <citation type="submission" date="2016-08" db="EMBL/GenBank/DDBJ databases">
        <authorList>
            <person name="Varghese N."/>
            <person name="Submissions Spin"/>
        </authorList>
    </citation>
    <scope>NUCLEOTIDE SEQUENCE [LARGE SCALE GENOMIC DNA]</scope>
    <source>
        <strain evidence="7">HAMBI 2971</strain>
    </source>
</reference>
<evidence type="ECO:0000313" key="7">
    <source>
        <dbReference type="Proteomes" id="UP000199435"/>
    </source>
</evidence>